<protein>
    <recommendedName>
        <fullName evidence="4">Peptidase MA-like domain-containing protein</fullName>
    </recommendedName>
</protein>
<proteinExistence type="predicted"/>
<evidence type="ECO:0000313" key="2">
    <source>
        <dbReference type="EMBL" id="RCK80263.1"/>
    </source>
</evidence>
<reference evidence="2 3" key="1">
    <citation type="submission" date="2018-05" db="EMBL/GenBank/DDBJ databases">
        <title>A metagenomic window into the 2 km-deep terrestrial subsurface aquifer revealed taxonomically and functionally diverse microbial community comprising novel uncultured bacterial lineages.</title>
        <authorList>
            <person name="Kadnikov V.V."/>
            <person name="Mardanov A.V."/>
            <person name="Beletsky A.V."/>
            <person name="Banks D."/>
            <person name="Pimenov N.V."/>
            <person name="Frank Y.A."/>
            <person name="Karnachuk O.V."/>
            <person name="Ravin N.V."/>
        </authorList>
    </citation>
    <scope>NUCLEOTIDE SEQUENCE [LARGE SCALE GENOMIC DNA]</scope>
    <source>
        <strain evidence="2">BY5</strain>
    </source>
</reference>
<dbReference type="EMBL" id="QOQW01000007">
    <property type="protein sequence ID" value="RCK80263.1"/>
    <property type="molecule type" value="Genomic_DNA"/>
</dbReference>
<name>A0A367ZQ74_9BACT</name>
<dbReference type="Proteomes" id="UP000252355">
    <property type="component" value="Unassembled WGS sequence"/>
</dbReference>
<accession>A0A367ZQ74</accession>
<dbReference type="Gene3D" id="1.25.40.10">
    <property type="entry name" value="Tetratricopeptide repeat domain"/>
    <property type="match status" value="1"/>
</dbReference>
<evidence type="ECO:0008006" key="4">
    <source>
        <dbReference type="Google" id="ProtNLM"/>
    </source>
</evidence>
<sequence>MKRGWRLCLLIAWWSSLWLAASARAALHVDTSYAGRYRGHPEYARFLADLPFVYQEALQRINHSLGIPIIEDLQVIVVFSDHLTHNGMRLRGKRRSVIGSEGRILHYIYLDLQFLMEGQATLIEEMTHELTHAVMAQIMGLDRYDALPMWVKEGTAVHAADQGLARIKALMRRGFDLSFLANEDESDDGNPISLEKYVANYLKVQFLLKTYGMPAFHRFIQELLKSGDVRRELRLCFNGLTEDVMTRYANDYVARTLIANAQPVHAREQLARGMRFFEEKEYLSARLALTDALYGGLTDKEFQKAAYLLAECYIQERNPQSAFSFLQRIKPDPRSIPIDRYKFLSAYTQYAMGLSSEAYLGFREAYATSRSLAVREGALYYIIRILVEVGNFEEAARVLNFLRTQFPTSTYIPLATRVYAARR</sequence>
<evidence type="ECO:0000256" key="1">
    <source>
        <dbReference type="SAM" id="SignalP"/>
    </source>
</evidence>
<feature type="signal peptide" evidence="1">
    <location>
        <begin position="1"/>
        <end position="20"/>
    </location>
</feature>
<dbReference type="SUPFAM" id="SSF48452">
    <property type="entry name" value="TPR-like"/>
    <property type="match status" value="1"/>
</dbReference>
<keyword evidence="1" id="KW-0732">Signal</keyword>
<dbReference type="AlphaFoldDB" id="A0A367ZQ74"/>
<evidence type="ECO:0000313" key="3">
    <source>
        <dbReference type="Proteomes" id="UP000252355"/>
    </source>
</evidence>
<gene>
    <name evidence="2" type="ORF">OZSIB_3445</name>
</gene>
<feature type="chain" id="PRO_5016802305" description="Peptidase MA-like domain-containing protein" evidence="1">
    <location>
        <begin position="21"/>
        <end position="423"/>
    </location>
</feature>
<dbReference type="InterPro" id="IPR011990">
    <property type="entry name" value="TPR-like_helical_dom_sf"/>
</dbReference>
<organism evidence="2 3">
    <name type="scientific">Candidatus Ozemobacter sibiricus</name>
    <dbReference type="NCBI Taxonomy" id="2268124"/>
    <lineage>
        <taxon>Bacteria</taxon>
        <taxon>Candidatus Ozemobacteria</taxon>
        <taxon>Candidatus Ozemobacterales</taxon>
        <taxon>Candidatus Ozemobacteraceae</taxon>
        <taxon>Candidatus Ozemobacter</taxon>
    </lineage>
</organism>
<comment type="caution">
    <text evidence="2">The sequence shown here is derived from an EMBL/GenBank/DDBJ whole genome shotgun (WGS) entry which is preliminary data.</text>
</comment>